<evidence type="ECO:0000313" key="3">
    <source>
        <dbReference type="Proteomes" id="UP000199239"/>
    </source>
</evidence>
<proteinExistence type="predicted"/>
<dbReference type="RefSeq" id="WP_093915762.1">
    <property type="nucleotide sequence ID" value="NZ_FPAJ01000002.1"/>
</dbReference>
<organism evidence="2 3">
    <name type="scientific">Sulfitobacter marinus</name>
    <dbReference type="NCBI Taxonomy" id="394264"/>
    <lineage>
        <taxon>Bacteria</taxon>
        <taxon>Pseudomonadati</taxon>
        <taxon>Pseudomonadota</taxon>
        <taxon>Alphaproteobacteria</taxon>
        <taxon>Rhodobacterales</taxon>
        <taxon>Roseobacteraceae</taxon>
        <taxon>Sulfitobacter</taxon>
    </lineage>
</organism>
<feature type="signal peptide" evidence="1">
    <location>
        <begin position="1"/>
        <end position="21"/>
    </location>
</feature>
<name>A0A1I6RVA1_9RHOB</name>
<sequence length="102" mass="11102">MKRITAVMIAGLLASGAPVLAQTAKQTDCGYQADVVNAVRQARLERVKERKVAAHVQAAAPGWPEKYSAVVPLVAPWIYEMKMSDVKTTDLGAAWNEMCMAR</sequence>
<dbReference type="STRING" id="394264.SAMN04488040_1553"/>
<keyword evidence="1" id="KW-0732">Signal</keyword>
<protein>
    <recommendedName>
        <fullName evidence="4">HdeA/HdeB family protein</fullName>
    </recommendedName>
</protein>
<feature type="chain" id="PRO_5011459621" description="HdeA/HdeB family protein" evidence="1">
    <location>
        <begin position="22"/>
        <end position="102"/>
    </location>
</feature>
<dbReference type="OrthoDB" id="7726473at2"/>
<evidence type="ECO:0000313" key="2">
    <source>
        <dbReference type="EMBL" id="SFS68637.1"/>
    </source>
</evidence>
<dbReference type="EMBL" id="FPAJ01000002">
    <property type="protein sequence ID" value="SFS68637.1"/>
    <property type="molecule type" value="Genomic_DNA"/>
</dbReference>
<reference evidence="3" key="1">
    <citation type="submission" date="2016-10" db="EMBL/GenBank/DDBJ databases">
        <authorList>
            <person name="Varghese N."/>
            <person name="Submissions S."/>
        </authorList>
    </citation>
    <scope>NUCLEOTIDE SEQUENCE [LARGE SCALE GENOMIC DNA]</scope>
    <source>
        <strain evidence="3">DSM 23422</strain>
    </source>
</reference>
<dbReference type="AlphaFoldDB" id="A0A1I6RVA1"/>
<gene>
    <name evidence="2" type="ORF">SAMN04488040_1553</name>
</gene>
<evidence type="ECO:0000256" key="1">
    <source>
        <dbReference type="SAM" id="SignalP"/>
    </source>
</evidence>
<keyword evidence="3" id="KW-1185">Reference proteome</keyword>
<accession>A0A1I6RVA1</accession>
<evidence type="ECO:0008006" key="4">
    <source>
        <dbReference type="Google" id="ProtNLM"/>
    </source>
</evidence>
<dbReference type="Proteomes" id="UP000199239">
    <property type="component" value="Unassembled WGS sequence"/>
</dbReference>